<dbReference type="InParanoid" id="V4SJ59"/>
<proteinExistence type="predicted"/>
<accession>V4SJ59</accession>
<reference evidence="1 2" key="1">
    <citation type="submission" date="2013-10" db="EMBL/GenBank/DDBJ databases">
        <authorList>
            <consortium name="International Citrus Genome Consortium"/>
            <person name="Jenkins J."/>
            <person name="Schmutz J."/>
            <person name="Prochnik S."/>
            <person name="Rokhsar D."/>
            <person name="Gmitter F."/>
            <person name="Ollitrault P."/>
            <person name="Machado M."/>
            <person name="Talon M."/>
            <person name="Wincker P."/>
            <person name="Jaillon O."/>
            <person name="Morgante M."/>
        </authorList>
    </citation>
    <scope>NUCLEOTIDE SEQUENCE</scope>
    <source>
        <strain evidence="2">cv. Clemenules</strain>
    </source>
</reference>
<keyword evidence="2" id="KW-1185">Reference proteome</keyword>
<dbReference type="AlphaFoldDB" id="V4SJ59"/>
<dbReference type="KEGG" id="cic:CICLE_v10003802mg"/>
<evidence type="ECO:0000313" key="1">
    <source>
        <dbReference type="EMBL" id="ESR47743.1"/>
    </source>
</evidence>
<organism evidence="1 2">
    <name type="scientific">Citrus clementina</name>
    <name type="common">Clementine</name>
    <name type="synonym">Citrus deliciosa x Citrus sinensis</name>
    <dbReference type="NCBI Taxonomy" id="85681"/>
    <lineage>
        <taxon>Eukaryota</taxon>
        <taxon>Viridiplantae</taxon>
        <taxon>Streptophyta</taxon>
        <taxon>Embryophyta</taxon>
        <taxon>Tracheophyta</taxon>
        <taxon>Spermatophyta</taxon>
        <taxon>Magnoliopsida</taxon>
        <taxon>eudicotyledons</taxon>
        <taxon>Gunneridae</taxon>
        <taxon>Pentapetalae</taxon>
        <taxon>rosids</taxon>
        <taxon>malvids</taxon>
        <taxon>Sapindales</taxon>
        <taxon>Rutaceae</taxon>
        <taxon>Aurantioideae</taxon>
        <taxon>Citrus</taxon>
    </lineage>
</organism>
<dbReference type="Gramene" id="ESR47743">
    <property type="protein sequence ID" value="ESR47743"/>
    <property type="gene ID" value="CICLE_v10003802mg"/>
</dbReference>
<evidence type="ECO:0000313" key="2">
    <source>
        <dbReference type="Proteomes" id="UP000030687"/>
    </source>
</evidence>
<sequence>MDSFSDIVMKQLAAAISFFLLLHYLSSTNGTVLKSSASNLVDCVCKQTQNYVDCFSSGSRSLNSINIRPAENCGKNCSRDSCSNHKQTAKLMLKKMAKNKRTAPSLRPALKNGAWGYWHAAMASFDCARMELYQDVTKANYDAKAASDGAVFCETWLNITKWNIPSIRLRNYYISLFSDIGYSITDMLDG</sequence>
<dbReference type="PANTHER" id="PTHR31890:SF9">
    <property type="entry name" value="PLANT INVERTASE_PECTIN METHYLESTERASE INHIBITOR SUPERFAMILY PROTEIN"/>
    <property type="match status" value="1"/>
</dbReference>
<dbReference type="SUPFAM" id="SSF101148">
    <property type="entry name" value="Plant invertase/pectin methylesterase inhibitor"/>
    <property type="match status" value="1"/>
</dbReference>
<protein>
    <recommendedName>
        <fullName evidence="3">Pectinesterase inhibitor domain-containing protein</fullName>
    </recommendedName>
</protein>
<dbReference type="EMBL" id="KI536799">
    <property type="protein sequence ID" value="ESR47743.1"/>
    <property type="molecule type" value="Genomic_DNA"/>
</dbReference>
<dbReference type="PANTHER" id="PTHR31890">
    <property type="entry name" value="PLANT INVERTASE/PECTIN METHYLESTERASE INHIBITOR SUPERFAMILY PROTEIN"/>
    <property type="match status" value="1"/>
</dbReference>
<dbReference type="InterPro" id="IPR035513">
    <property type="entry name" value="Invertase/methylesterase_inhib"/>
</dbReference>
<dbReference type="Proteomes" id="UP000030687">
    <property type="component" value="Unassembled WGS sequence"/>
</dbReference>
<gene>
    <name evidence="1" type="ORF">CICLE_v10003802mg</name>
</gene>
<evidence type="ECO:0008006" key="3">
    <source>
        <dbReference type="Google" id="ProtNLM"/>
    </source>
</evidence>
<name>V4SJ59_CITCL</name>
<dbReference type="OrthoDB" id="1094634at2759"/>